<dbReference type="PROSITE" id="PS51676">
    <property type="entry name" value="FF"/>
    <property type="match status" value="3"/>
</dbReference>
<feature type="domain" description="FF" evidence="3">
    <location>
        <begin position="115"/>
        <end position="169"/>
    </location>
</feature>
<feature type="domain" description="WW" evidence="2">
    <location>
        <begin position="36"/>
        <end position="69"/>
    </location>
</feature>
<dbReference type="Gene3D" id="2.20.70.10">
    <property type="match status" value="2"/>
</dbReference>
<sequence length="558" mass="67069">METWEERKAEDGRLFYLNTKSNETSWIRPEDNKDPKTNPTEWEESITQSGKIYYINQRTSETSWEIPAEVQEWKNKVSALNLQEKLIQENSDAEECEEGQIPDEFLDKDGNPTRKEEIKQAYVQMFQEAGVTSTWKWEDFHRIMRDDPRFNMMKNIAPKKQIFQEYAQMLKRKDREDAKKKKQVARENFMKMLDSSGILRAESKYYKTAHFFQGDPRWRILEEKEREELFQDFLDELERRDREKQRQLRKQQMQSLRKLLDDREDIDHTMKWGIIQRLLAEHPLFKAIDKLDQLTVFSEYVLDTEKQVSEAKRLEERTKARKRREAFRELLEDLVKTGEINAASHWRPIVQKIKDDPRYLNLVGQPGSSPQELYSDIIEREKEKIKDHKEALSDSLLNFQITPTTTYEDILEHSREALDSIPDNLRVIVFRVLYDEAMIDLKDKERKTQKELNKYDDYLKSNANIASNSTYTEFENEIKEKFVNLSDTQLRDIFNKFVEKLKDEEASEIEPGEIKNKKRDRKEKDHKKHKHDEKHKHKHRSSRSPSHKKHKHKHKYQD</sequence>
<dbReference type="InterPro" id="IPR039726">
    <property type="entry name" value="Prp40-like"/>
</dbReference>
<evidence type="ECO:0000313" key="4">
    <source>
        <dbReference type="EMBL" id="CAG9323983.1"/>
    </source>
</evidence>
<dbReference type="Pfam" id="PF00397">
    <property type="entry name" value="WW"/>
    <property type="match status" value="2"/>
</dbReference>
<dbReference type="Gene3D" id="1.10.10.440">
    <property type="entry name" value="FF domain"/>
    <property type="match status" value="4"/>
</dbReference>
<dbReference type="InterPro" id="IPR002713">
    <property type="entry name" value="FF_domain"/>
</dbReference>
<accession>A0AAU9JEI0</accession>
<evidence type="ECO:0000313" key="5">
    <source>
        <dbReference type="Proteomes" id="UP001162131"/>
    </source>
</evidence>
<dbReference type="PROSITE" id="PS50020">
    <property type="entry name" value="WW_DOMAIN_2"/>
    <property type="match status" value="2"/>
</dbReference>
<dbReference type="InterPro" id="IPR001202">
    <property type="entry name" value="WW_dom"/>
</dbReference>
<dbReference type="PANTHER" id="PTHR11864">
    <property type="entry name" value="PRE-MRNA-PROCESSING PROTEIN PRP40"/>
    <property type="match status" value="1"/>
</dbReference>
<dbReference type="PANTHER" id="PTHR11864:SF0">
    <property type="entry name" value="PRP40 PRE-MRNA PROCESSING FACTOR 40 HOMOLOG A (YEAST)"/>
    <property type="match status" value="1"/>
</dbReference>
<protein>
    <submittedName>
        <fullName evidence="4">Uncharacterized protein</fullName>
    </submittedName>
</protein>
<proteinExistence type="predicted"/>
<dbReference type="SUPFAM" id="SSF51045">
    <property type="entry name" value="WW domain"/>
    <property type="match status" value="2"/>
</dbReference>
<evidence type="ECO:0000259" key="2">
    <source>
        <dbReference type="PROSITE" id="PS50020"/>
    </source>
</evidence>
<dbReference type="PROSITE" id="PS01159">
    <property type="entry name" value="WW_DOMAIN_1"/>
    <property type="match status" value="2"/>
</dbReference>
<name>A0AAU9JEI0_9CILI</name>
<dbReference type="SMART" id="SM00441">
    <property type="entry name" value="FF"/>
    <property type="match status" value="4"/>
</dbReference>
<dbReference type="GO" id="GO:0071004">
    <property type="term" value="C:U2-type prespliceosome"/>
    <property type="evidence" value="ECO:0007669"/>
    <property type="project" value="TreeGrafter"/>
</dbReference>
<feature type="domain" description="WW" evidence="2">
    <location>
        <begin position="1"/>
        <end position="31"/>
    </location>
</feature>
<dbReference type="InterPro" id="IPR036020">
    <property type="entry name" value="WW_dom_sf"/>
</dbReference>
<dbReference type="EMBL" id="CAJZBQ010000035">
    <property type="protein sequence ID" value="CAG9323983.1"/>
    <property type="molecule type" value="Genomic_DNA"/>
</dbReference>
<dbReference type="AlphaFoldDB" id="A0AAU9JEI0"/>
<feature type="compositionally biased region" description="Basic residues" evidence="1">
    <location>
        <begin position="516"/>
        <end position="558"/>
    </location>
</feature>
<organism evidence="4 5">
    <name type="scientific">Blepharisma stoltei</name>
    <dbReference type="NCBI Taxonomy" id="1481888"/>
    <lineage>
        <taxon>Eukaryota</taxon>
        <taxon>Sar</taxon>
        <taxon>Alveolata</taxon>
        <taxon>Ciliophora</taxon>
        <taxon>Postciliodesmatophora</taxon>
        <taxon>Heterotrichea</taxon>
        <taxon>Heterotrichida</taxon>
        <taxon>Blepharismidae</taxon>
        <taxon>Blepharisma</taxon>
    </lineage>
</organism>
<gene>
    <name evidence="4" type="ORF">BSTOLATCC_MIC35007</name>
</gene>
<evidence type="ECO:0000256" key="1">
    <source>
        <dbReference type="SAM" id="MobiDB-lite"/>
    </source>
</evidence>
<dbReference type="GO" id="GO:0045292">
    <property type="term" value="P:mRNA cis splicing, via spliceosome"/>
    <property type="evidence" value="ECO:0007669"/>
    <property type="project" value="InterPro"/>
</dbReference>
<feature type="region of interest" description="Disordered" evidence="1">
    <location>
        <begin position="24"/>
        <end position="45"/>
    </location>
</feature>
<dbReference type="SUPFAM" id="SSF81698">
    <property type="entry name" value="FF domain"/>
    <property type="match status" value="4"/>
</dbReference>
<feature type="domain" description="FF" evidence="3">
    <location>
        <begin position="319"/>
        <end position="380"/>
    </location>
</feature>
<dbReference type="SMART" id="SM00456">
    <property type="entry name" value="WW"/>
    <property type="match status" value="2"/>
</dbReference>
<dbReference type="GO" id="GO:0005685">
    <property type="term" value="C:U1 snRNP"/>
    <property type="evidence" value="ECO:0007669"/>
    <property type="project" value="TreeGrafter"/>
</dbReference>
<feature type="domain" description="FF" evidence="3">
    <location>
        <begin position="182"/>
        <end position="236"/>
    </location>
</feature>
<dbReference type="Proteomes" id="UP001162131">
    <property type="component" value="Unassembled WGS sequence"/>
</dbReference>
<feature type="region of interest" description="Disordered" evidence="1">
    <location>
        <begin position="505"/>
        <end position="558"/>
    </location>
</feature>
<dbReference type="CDD" id="cd00201">
    <property type="entry name" value="WW"/>
    <property type="match status" value="2"/>
</dbReference>
<dbReference type="GO" id="GO:0003723">
    <property type="term" value="F:RNA binding"/>
    <property type="evidence" value="ECO:0007669"/>
    <property type="project" value="TreeGrafter"/>
</dbReference>
<comment type="caution">
    <text evidence="4">The sequence shown here is derived from an EMBL/GenBank/DDBJ whole genome shotgun (WGS) entry which is preliminary data.</text>
</comment>
<dbReference type="Pfam" id="PF01846">
    <property type="entry name" value="FF"/>
    <property type="match status" value="4"/>
</dbReference>
<evidence type="ECO:0000259" key="3">
    <source>
        <dbReference type="PROSITE" id="PS51676"/>
    </source>
</evidence>
<keyword evidence="5" id="KW-1185">Reference proteome</keyword>
<dbReference type="InterPro" id="IPR036517">
    <property type="entry name" value="FF_domain_sf"/>
</dbReference>
<reference evidence="4" key="1">
    <citation type="submission" date="2021-09" db="EMBL/GenBank/DDBJ databases">
        <authorList>
            <consortium name="AG Swart"/>
            <person name="Singh M."/>
            <person name="Singh A."/>
            <person name="Seah K."/>
            <person name="Emmerich C."/>
        </authorList>
    </citation>
    <scope>NUCLEOTIDE SEQUENCE</scope>
    <source>
        <strain evidence="4">ATCC30299</strain>
    </source>
</reference>